<dbReference type="RefSeq" id="WP_138841400.1">
    <property type="nucleotide sequence ID" value="NZ_VCPD01000003.1"/>
</dbReference>
<gene>
    <name evidence="2" type="ORF">FGK63_09105</name>
</gene>
<protein>
    <submittedName>
        <fullName evidence="2">Uncharacterized protein</fullName>
    </submittedName>
</protein>
<proteinExistence type="predicted"/>
<keyword evidence="3" id="KW-1185">Reference proteome</keyword>
<sequence>MSKVDLILSAAAQRGKAKQARERASVQPKDALRLALLGLCMFVAGLVLLSQPQVIDWLDGAFQAASSQVLAATN</sequence>
<dbReference type="EMBL" id="VCPD01000003">
    <property type="protein sequence ID" value="TMV07616.1"/>
    <property type="molecule type" value="Genomic_DNA"/>
</dbReference>
<reference evidence="2 3" key="1">
    <citation type="submission" date="2019-05" db="EMBL/GenBank/DDBJ databases">
        <title>Ruegeria sp. nov., isolated from tidal flat.</title>
        <authorList>
            <person name="Kim W."/>
        </authorList>
    </citation>
    <scope>NUCLEOTIDE SEQUENCE [LARGE SCALE GENOMIC DNA]</scope>
    <source>
        <strain evidence="2 3">CAU 1488</strain>
    </source>
</reference>
<dbReference type="Proteomes" id="UP001193035">
    <property type="component" value="Unassembled WGS sequence"/>
</dbReference>
<evidence type="ECO:0000256" key="1">
    <source>
        <dbReference type="SAM" id="Phobius"/>
    </source>
</evidence>
<comment type="caution">
    <text evidence="2">The sequence shown here is derived from an EMBL/GenBank/DDBJ whole genome shotgun (WGS) entry which is preliminary data.</text>
</comment>
<feature type="transmembrane region" description="Helical" evidence="1">
    <location>
        <begin position="31"/>
        <end position="49"/>
    </location>
</feature>
<evidence type="ECO:0000313" key="2">
    <source>
        <dbReference type="EMBL" id="TMV07616.1"/>
    </source>
</evidence>
<keyword evidence="1" id="KW-0472">Membrane</keyword>
<accession>A0ABY2WXM6</accession>
<evidence type="ECO:0000313" key="3">
    <source>
        <dbReference type="Proteomes" id="UP001193035"/>
    </source>
</evidence>
<keyword evidence="1" id="KW-1133">Transmembrane helix</keyword>
<name>A0ABY2WXM6_9RHOB</name>
<keyword evidence="1" id="KW-0812">Transmembrane</keyword>
<organism evidence="2 3">
    <name type="scientific">Ruegeria sediminis</name>
    <dbReference type="NCBI Taxonomy" id="2583820"/>
    <lineage>
        <taxon>Bacteria</taxon>
        <taxon>Pseudomonadati</taxon>
        <taxon>Pseudomonadota</taxon>
        <taxon>Alphaproteobacteria</taxon>
        <taxon>Rhodobacterales</taxon>
        <taxon>Roseobacteraceae</taxon>
        <taxon>Ruegeria</taxon>
    </lineage>
</organism>